<dbReference type="GO" id="GO:0004984">
    <property type="term" value="F:olfactory receptor activity"/>
    <property type="evidence" value="ECO:0007669"/>
    <property type="project" value="InterPro"/>
</dbReference>
<feature type="transmembrane region" description="Helical" evidence="10">
    <location>
        <begin position="454"/>
        <end position="477"/>
    </location>
</feature>
<evidence type="ECO:0000256" key="2">
    <source>
        <dbReference type="ARBA" id="ARBA00022475"/>
    </source>
</evidence>
<dbReference type="EMBL" id="JAQQBS010000002">
    <property type="protein sequence ID" value="KAK0172069.1"/>
    <property type="molecule type" value="Genomic_DNA"/>
</dbReference>
<evidence type="ECO:0000256" key="3">
    <source>
        <dbReference type="ARBA" id="ARBA00022606"/>
    </source>
</evidence>
<feature type="transmembrane region" description="Helical" evidence="10">
    <location>
        <begin position="425"/>
        <end position="448"/>
    </location>
</feature>
<sequence>MHPCLLLRDAWRVAIADHLSLPSTFTVDECLDFLMSSLDYNFTLLKYCGIWRPREWSPGWKTRYYSSYTAFVMVVVFAMSLAEMIDIFLSFNNIEDFADGMFMLLTMISCCGKILTLLVYRQRIILLLETLECRICQANNSMETAVRETYHQSMRIRTRAFTCVVISTIVVMTISYCSLNIPRRTLPLRIWLPFDVGTNKVYWLVFFEEFLSLFFAAIIDIAYDTLVPAFMSSICEQFGLLECRIRTFAMNIDNNYKYSEKHRIKLEKNQFADFVQHHLLLFRFADEANDIFGPAILIQYISSITVICMCVYQLGRLTSFDLQLFSTTIYTCCIFFEIFLICLAGTELTDASQAFSSAMYSARWDKLHASNKKSLILMMTRSSTPIIFSTAKLIQMSLDSYLKYCGIWRPREWSPGWKTRFYSSYTAFVIVVVFAMTLAEMMDIILSLGNVEDFVGGMFMLLTMMSCCGKILTMLLYRQRIILLLETLECHVCQTNNHKEAAIRLIYQQSMRVRTKAYTTVVAATIVVMTISYCTINIPRRTLPLKIWLPFDVGTHTIYWLVYFEEFLSLFIAAVIDIAYDTLVPGFMSSICEQFGLLAVRVQTFAARIDELKHFGMNRINLEKKQFTKFVQHHLLLFQLSFRNVQFADETNKIFGPAILLQYIASSMVLCMCVYQLGQIKSFDLQLLSTIVYTSAMFLEIFLVCLAGTELTEESQAFGWDMYNLNWYTLNSSTKMSMILMMIRSSKPIVFTSGKLIVMSLDSYLKDLAMFPSIKKHGTSNTEIALKTSKWFRGAGNRTEGRGERVRV</sequence>
<evidence type="ECO:0000256" key="7">
    <source>
        <dbReference type="ARBA" id="ARBA00023136"/>
    </source>
</evidence>
<dbReference type="AlphaFoldDB" id="A0AA39FMP3"/>
<dbReference type="PANTHER" id="PTHR21137">
    <property type="entry name" value="ODORANT RECEPTOR"/>
    <property type="match status" value="1"/>
</dbReference>
<reference evidence="11" key="2">
    <citation type="submission" date="2023-03" db="EMBL/GenBank/DDBJ databases">
        <authorList>
            <person name="Inwood S.N."/>
            <person name="Skelly J.G."/>
            <person name="Guhlin J."/>
            <person name="Harrop T.W.R."/>
            <person name="Goldson S.G."/>
            <person name="Dearden P.K."/>
        </authorList>
    </citation>
    <scope>NUCLEOTIDE SEQUENCE</scope>
    <source>
        <strain evidence="11">Irish</strain>
        <tissue evidence="11">Whole body</tissue>
    </source>
</reference>
<feature type="transmembrane region" description="Helical" evidence="10">
    <location>
        <begin position="687"/>
        <end position="709"/>
    </location>
</feature>
<name>A0AA39FMP3_9HYME</name>
<accession>A0AA39FMP3</accession>
<dbReference type="GO" id="GO:0005549">
    <property type="term" value="F:odorant binding"/>
    <property type="evidence" value="ECO:0007669"/>
    <property type="project" value="InterPro"/>
</dbReference>
<keyword evidence="12" id="KW-1185">Reference proteome</keyword>
<evidence type="ECO:0000313" key="12">
    <source>
        <dbReference type="Proteomes" id="UP001168990"/>
    </source>
</evidence>
<keyword evidence="3" id="KW-0716">Sensory transduction</keyword>
<evidence type="ECO:0000256" key="10">
    <source>
        <dbReference type="SAM" id="Phobius"/>
    </source>
</evidence>
<gene>
    <name evidence="11" type="ORF">PV328_005437</name>
</gene>
<feature type="transmembrane region" description="Helical" evidence="10">
    <location>
        <begin position="327"/>
        <end position="346"/>
    </location>
</feature>
<evidence type="ECO:0008006" key="13">
    <source>
        <dbReference type="Google" id="ProtNLM"/>
    </source>
</evidence>
<dbReference type="GO" id="GO:0007165">
    <property type="term" value="P:signal transduction"/>
    <property type="evidence" value="ECO:0007669"/>
    <property type="project" value="UniProtKB-KW"/>
</dbReference>
<evidence type="ECO:0000256" key="4">
    <source>
        <dbReference type="ARBA" id="ARBA00022692"/>
    </source>
</evidence>
<proteinExistence type="predicted"/>
<evidence type="ECO:0000256" key="1">
    <source>
        <dbReference type="ARBA" id="ARBA00004651"/>
    </source>
</evidence>
<dbReference type="InterPro" id="IPR004117">
    <property type="entry name" value="7tm6_olfct_rcpt"/>
</dbReference>
<feature type="transmembrane region" description="Helical" evidence="10">
    <location>
        <begin position="201"/>
        <end position="223"/>
    </location>
</feature>
<keyword evidence="5" id="KW-0552">Olfaction</keyword>
<feature type="transmembrane region" description="Helical" evidence="10">
    <location>
        <begin position="517"/>
        <end position="538"/>
    </location>
</feature>
<feature type="transmembrane region" description="Helical" evidence="10">
    <location>
        <begin position="558"/>
        <end position="580"/>
    </location>
</feature>
<reference evidence="11" key="1">
    <citation type="journal article" date="2023" name="bioRxiv">
        <title>Scaffold-level genome assemblies of two parasitoid biocontrol wasps reveal the parthenogenesis mechanism and an associated novel virus.</title>
        <authorList>
            <person name="Inwood S."/>
            <person name="Skelly J."/>
            <person name="Guhlin J."/>
            <person name="Harrop T."/>
            <person name="Goldson S."/>
            <person name="Dearden P."/>
        </authorList>
    </citation>
    <scope>NUCLEOTIDE SEQUENCE</scope>
    <source>
        <strain evidence="11">Irish</strain>
        <tissue evidence="11">Whole body</tissue>
    </source>
</reference>
<evidence type="ECO:0000256" key="9">
    <source>
        <dbReference type="ARBA" id="ARBA00023224"/>
    </source>
</evidence>
<keyword evidence="9" id="KW-0807">Transducer</keyword>
<feature type="transmembrane region" description="Helical" evidence="10">
    <location>
        <begin position="160"/>
        <end position="181"/>
    </location>
</feature>
<dbReference type="PANTHER" id="PTHR21137:SF35">
    <property type="entry name" value="ODORANT RECEPTOR 19A-RELATED"/>
    <property type="match status" value="1"/>
</dbReference>
<keyword evidence="7 10" id="KW-0472">Membrane</keyword>
<dbReference type="Pfam" id="PF02949">
    <property type="entry name" value="7tm_6"/>
    <property type="match status" value="2"/>
</dbReference>
<keyword evidence="2" id="KW-1003">Cell membrane</keyword>
<comment type="caution">
    <text evidence="11">The sequence shown here is derived from an EMBL/GenBank/DDBJ whole genome shotgun (WGS) entry which is preliminary data.</text>
</comment>
<dbReference type="Proteomes" id="UP001168990">
    <property type="component" value="Unassembled WGS sequence"/>
</dbReference>
<evidence type="ECO:0000313" key="11">
    <source>
        <dbReference type="EMBL" id="KAK0172069.1"/>
    </source>
</evidence>
<feature type="transmembrane region" description="Helical" evidence="10">
    <location>
        <begin position="68"/>
        <end position="89"/>
    </location>
</feature>
<feature type="transmembrane region" description="Helical" evidence="10">
    <location>
        <begin position="654"/>
        <end position="675"/>
    </location>
</feature>
<protein>
    <recommendedName>
        <fullName evidence="13">Odorant receptor</fullName>
    </recommendedName>
</protein>
<feature type="transmembrane region" description="Helical" evidence="10">
    <location>
        <begin position="291"/>
        <end position="315"/>
    </location>
</feature>
<evidence type="ECO:0000256" key="8">
    <source>
        <dbReference type="ARBA" id="ARBA00023170"/>
    </source>
</evidence>
<comment type="subcellular location">
    <subcellularLocation>
        <location evidence="1">Cell membrane</location>
        <topology evidence="1">Multi-pass membrane protein</topology>
    </subcellularLocation>
</comment>
<evidence type="ECO:0000256" key="5">
    <source>
        <dbReference type="ARBA" id="ARBA00022725"/>
    </source>
</evidence>
<organism evidence="11 12">
    <name type="scientific">Microctonus aethiopoides</name>
    <dbReference type="NCBI Taxonomy" id="144406"/>
    <lineage>
        <taxon>Eukaryota</taxon>
        <taxon>Metazoa</taxon>
        <taxon>Ecdysozoa</taxon>
        <taxon>Arthropoda</taxon>
        <taxon>Hexapoda</taxon>
        <taxon>Insecta</taxon>
        <taxon>Pterygota</taxon>
        <taxon>Neoptera</taxon>
        <taxon>Endopterygota</taxon>
        <taxon>Hymenoptera</taxon>
        <taxon>Apocrita</taxon>
        <taxon>Ichneumonoidea</taxon>
        <taxon>Braconidae</taxon>
        <taxon>Euphorinae</taxon>
        <taxon>Microctonus</taxon>
    </lineage>
</organism>
<keyword evidence="4 10" id="KW-0812">Transmembrane</keyword>
<feature type="transmembrane region" description="Helical" evidence="10">
    <location>
        <begin position="101"/>
        <end position="120"/>
    </location>
</feature>
<keyword evidence="6 10" id="KW-1133">Transmembrane helix</keyword>
<keyword evidence="8" id="KW-0675">Receptor</keyword>
<dbReference type="GO" id="GO:0005886">
    <property type="term" value="C:plasma membrane"/>
    <property type="evidence" value="ECO:0007669"/>
    <property type="project" value="UniProtKB-SubCell"/>
</dbReference>
<evidence type="ECO:0000256" key="6">
    <source>
        <dbReference type="ARBA" id="ARBA00022989"/>
    </source>
</evidence>